<feature type="signal peptide" evidence="2">
    <location>
        <begin position="1"/>
        <end position="17"/>
    </location>
</feature>
<evidence type="ECO:0000313" key="4">
    <source>
        <dbReference type="EMBL" id="PSL39658.1"/>
    </source>
</evidence>
<dbReference type="Gene3D" id="1.10.150.310">
    <property type="entry name" value="Tex RuvX-like domain-like"/>
    <property type="match status" value="1"/>
</dbReference>
<feature type="chain" id="PRO_5015120015" evidence="2">
    <location>
        <begin position="18"/>
        <end position="190"/>
    </location>
</feature>
<dbReference type="Pfam" id="PF12836">
    <property type="entry name" value="HHH_3"/>
    <property type="match status" value="1"/>
</dbReference>
<evidence type="ECO:0000256" key="1">
    <source>
        <dbReference type="SAM" id="MobiDB-lite"/>
    </source>
</evidence>
<organism evidence="4 5">
    <name type="scientific">Labedella gwakjiensis</name>
    <dbReference type="NCBI Taxonomy" id="390269"/>
    <lineage>
        <taxon>Bacteria</taxon>
        <taxon>Bacillati</taxon>
        <taxon>Actinomycetota</taxon>
        <taxon>Actinomycetes</taxon>
        <taxon>Micrococcales</taxon>
        <taxon>Microbacteriaceae</taxon>
        <taxon>Labedella</taxon>
    </lineage>
</organism>
<dbReference type="GO" id="GO:0003677">
    <property type="term" value="F:DNA binding"/>
    <property type="evidence" value="ECO:0007669"/>
    <property type="project" value="InterPro"/>
</dbReference>
<dbReference type="InterPro" id="IPR019554">
    <property type="entry name" value="Soluble_ligand-bd"/>
</dbReference>
<dbReference type="InterPro" id="IPR051675">
    <property type="entry name" value="Endo/Exo/Phosphatase_dom_1"/>
</dbReference>
<sequence>MLVFLGIAALVAGARSAADTSRTTIPVDGPTTATAEDDLETGAPAASPGVLYVHVLGAVAKPGLYTLDMGARVVDAIAAAGGFSAEADTGSVNLARTLTDGEQIAVTKPGEAPAPGSAAGTEDGAADAPVNLNSATAAQLESLPRIGPALAERIIAWRTDNGPFRLVDELLSVPGIGDAILAGLDGLVTV</sequence>
<dbReference type="GO" id="GO:0006281">
    <property type="term" value="P:DNA repair"/>
    <property type="evidence" value="ECO:0007669"/>
    <property type="project" value="InterPro"/>
</dbReference>
<dbReference type="Pfam" id="PF10531">
    <property type="entry name" value="SLBB"/>
    <property type="match status" value="1"/>
</dbReference>
<dbReference type="SMART" id="SM00278">
    <property type="entry name" value="HhH1"/>
    <property type="match status" value="2"/>
</dbReference>
<feature type="domain" description="Helix-hairpin-helix DNA-binding motif class 1" evidence="3">
    <location>
        <begin position="138"/>
        <end position="157"/>
    </location>
</feature>
<protein>
    <submittedName>
        <fullName evidence="4">Competence protein ComEA</fullName>
    </submittedName>
</protein>
<dbReference type="AlphaFoldDB" id="A0A2P8H0E0"/>
<accession>A0A2P8H0E0</accession>
<name>A0A2P8H0E0_9MICO</name>
<feature type="region of interest" description="Disordered" evidence="1">
    <location>
        <begin position="20"/>
        <end position="41"/>
    </location>
</feature>
<gene>
    <name evidence="4" type="ORF">CLV49_3302</name>
</gene>
<evidence type="ECO:0000259" key="3">
    <source>
        <dbReference type="SMART" id="SM00278"/>
    </source>
</evidence>
<dbReference type="SUPFAM" id="SSF47781">
    <property type="entry name" value="RuvA domain 2-like"/>
    <property type="match status" value="1"/>
</dbReference>
<dbReference type="GO" id="GO:0015628">
    <property type="term" value="P:protein secretion by the type II secretion system"/>
    <property type="evidence" value="ECO:0007669"/>
    <property type="project" value="TreeGrafter"/>
</dbReference>
<feature type="domain" description="Helix-hairpin-helix DNA-binding motif class 1" evidence="3">
    <location>
        <begin position="168"/>
        <end position="187"/>
    </location>
</feature>
<dbReference type="Gene3D" id="3.10.560.10">
    <property type="entry name" value="Outer membrane lipoprotein wza domain like"/>
    <property type="match status" value="1"/>
</dbReference>
<dbReference type="InterPro" id="IPR003583">
    <property type="entry name" value="Hlx-hairpin-Hlx_DNA-bd_motif"/>
</dbReference>
<evidence type="ECO:0000313" key="5">
    <source>
        <dbReference type="Proteomes" id="UP000241203"/>
    </source>
</evidence>
<dbReference type="PANTHER" id="PTHR21180:SF32">
    <property type="entry name" value="ENDONUCLEASE_EXONUCLEASE_PHOSPHATASE FAMILY DOMAIN-CONTAINING PROTEIN 1"/>
    <property type="match status" value="1"/>
</dbReference>
<comment type="caution">
    <text evidence="4">The sequence shown here is derived from an EMBL/GenBank/DDBJ whole genome shotgun (WGS) entry which is preliminary data.</text>
</comment>
<dbReference type="Proteomes" id="UP000241203">
    <property type="component" value="Unassembled WGS sequence"/>
</dbReference>
<keyword evidence="2" id="KW-0732">Signal</keyword>
<dbReference type="EMBL" id="PYAU01000001">
    <property type="protein sequence ID" value="PSL39658.1"/>
    <property type="molecule type" value="Genomic_DNA"/>
</dbReference>
<dbReference type="GO" id="GO:0015627">
    <property type="term" value="C:type II protein secretion system complex"/>
    <property type="evidence" value="ECO:0007669"/>
    <property type="project" value="TreeGrafter"/>
</dbReference>
<reference evidence="4 5" key="1">
    <citation type="submission" date="2018-03" db="EMBL/GenBank/DDBJ databases">
        <title>Genomic Encyclopedia of Archaeal and Bacterial Type Strains, Phase II (KMG-II): from individual species to whole genera.</title>
        <authorList>
            <person name="Goeker M."/>
        </authorList>
    </citation>
    <scope>NUCLEOTIDE SEQUENCE [LARGE SCALE GENOMIC DNA]</scope>
    <source>
        <strain evidence="4 5">DSM 21548</strain>
    </source>
</reference>
<dbReference type="InterPro" id="IPR010994">
    <property type="entry name" value="RuvA_2-like"/>
</dbReference>
<proteinExistence type="predicted"/>
<evidence type="ECO:0000256" key="2">
    <source>
        <dbReference type="SAM" id="SignalP"/>
    </source>
</evidence>
<dbReference type="PANTHER" id="PTHR21180">
    <property type="entry name" value="ENDONUCLEASE/EXONUCLEASE/PHOSPHATASE FAMILY DOMAIN-CONTAINING PROTEIN 1"/>
    <property type="match status" value="1"/>
</dbReference>